<feature type="transmembrane region" description="Helical" evidence="1">
    <location>
        <begin position="308"/>
        <end position="329"/>
    </location>
</feature>
<dbReference type="STRING" id="1048983.EL17_22605"/>
<feature type="transmembrane region" description="Helical" evidence="1">
    <location>
        <begin position="77"/>
        <end position="95"/>
    </location>
</feature>
<feature type="transmembrane region" description="Helical" evidence="1">
    <location>
        <begin position="268"/>
        <end position="288"/>
    </location>
</feature>
<comment type="caution">
    <text evidence="2">The sequence shown here is derived from an EMBL/GenBank/DDBJ whole genome shotgun (WGS) entry which is preliminary data.</text>
</comment>
<evidence type="ECO:0000313" key="2">
    <source>
        <dbReference type="EMBL" id="KEO75817.1"/>
    </source>
</evidence>
<dbReference type="eggNOG" id="COG2010">
    <property type="taxonomic scope" value="Bacteria"/>
</dbReference>
<dbReference type="Proteomes" id="UP000027821">
    <property type="component" value="Unassembled WGS sequence"/>
</dbReference>
<feature type="transmembrane region" description="Helical" evidence="1">
    <location>
        <begin position="206"/>
        <end position="229"/>
    </location>
</feature>
<reference evidence="2 3" key="1">
    <citation type="submission" date="2014-04" db="EMBL/GenBank/DDBJ databases">
        <title>Characterization and application of a salt tolerant electro-active bacterium.</title>
        <authorList>
            <person name="Yang L."/>
            <person name="Wei S."/>
            <person name="Tay Q.X.M."/>
        </authorList>
    </citation>
    <scope>NUCLEOTIDE SEQUENCE [LARGE SCALE GENOMIC DNA]</scope>
    <source>
        <strain evidence="2 3">LY1</strain>
    </source>
</reference>
<organism evidence="2 3">
    <name type="scientific">Anditalea andensis</name>
    <dbReference type="NCBI Taxonomy" id="1048983"/>
    <lineage>
        <taxon>Bacteria</taxon>
        <taxon>Pseudomonadati</taxon>
        <taxon>Bacteroidota</taxon>
        <taxon>Cytophagia</taxon>
        <taxon>Cytophagales</taxon>
        <taxon>Cytophagaceae</taxon>
        <taxon>Anditalea</taxon>
    </lineage>
</organism>
<name>A0A074LPG4_9BACT</name>
<feature type="transmembrane region" description="Helical" evidence="1">
    <location>
        <begin position="133"/>
        <end position="160"/>
    </location>
</feature>
<dbReference type="OrthoDB" id="2827525at2"/>
<keyword evidence="3" id="KW-1185">Reference proteome</keyword>
<feature type="transmembrane region" description="Helical" evidence="1">
    <location>
        <begin position="172"/>
        <end position="194"/>
    </location>
</feature>
<feature type="transmembrane region" description="Helical" evidence="1">
    <location>
        <begin position="341"/>
        <end position="363"/>
    </location>
</feature>
<dbReference type="AlphaFoldDB" id="A0A074LPG4"/>
<sequence length="408" mass="47034">MRSSWVLISLLNFVVASIMGVLLRYVFVAEVPWMDYRTMLHGHSHVAMLGWVYLILFALLIDAFVPRHKKTSSFYNRLFWFTQFTVVGMMISFPIQGYGAVSITFSSLHIIASYLFVWRIWKDLVIENKHIFLLVRASLLFLIISTIGIWCMGPVMALQLRNDPIYMVVVQFYLHFQFNGWFALSILALLVYQLNQWGLTFTDSHFKIFFTVYIFSLVLTFFQVLYWAYLEHYMYVINAVGVILQVMAFGFLLLPVKDKFFQVLTQKSGTVSWLIGFGLVSLIIKVAIQAALVVPEVTEISTTIRQFMIGYIHLTMLGFITGLILLLLYIKEVAVIKTSGIYIFSIGYIMTEAILFIQGLFFWARWGTLPYYHEVLLGFSILLPLGLLVMAIKPTLSEYSHANNHIKA</sequence>
<keyword evidence="1" id="KW-1133">Transmembrane helix</keyword>
<feature type="transmembrane region" description="Helical" evidence="1">
    <location>
        <begin position="375"/>
        <end position="392"/>
    </location>
</feature>
<feature type="transmembrane region" description="Helical" evidence="1">
    <location>
        <begin position="7"/>
        <end position="27"/>
    </location>
</feature>
<dbReference type="EMBL" id="JMIH01000004">
    <property type="protein sequence ID" value="KEO75817.1"/>
    <property type="molecule type" value="Genomic_DNA"/>
</dbReference>
<feature type="transmembrane region" description="Helical" evidence="1">
    <location>
        <begin position="101"/>
        <end position="121"/>
    </location>
</feature>
<accession>A0A074LPG4</accession>
<evidence type="ECO:0000313" key="3">
    <source>
        <dbReference type="Proteomes" id="UP000027821"/>
    </source>
</evidence>
<dbReference type="RefSeq" id="WP_035068784.1">
    <property type="nucleotide sequence ID" value="NZ_JMIH01000004.1"/>
</dbReference>
<evidence type="ECO:0000256" key="1">
    <source>
        <dbReference type="SAM" id="Phobius"/>
    </source>
</evidence>
<feature type="transmembrane region" description="Helical" evidence="1">
    <location>
        <begin position="47"/>
        <end position="65"/>
    </location>
</feature>
<evidence type="ECO:0008006" key="4">
    <source>
        <dbReference type="Google" id="ProtNLM"/>
    </source>
</evidence>
<gene>
    <name evidence="2" type="ORF">EL17_22605</name>
</gene>
<keyword evidence="1" id="KW-0472">Membrane</keyword>
<feature type="transmembrane region" description="Helical" evidence="1">
    <location>
        <begin position="235"/>
        <end position="256"/>
    </location>
</feature>
<protein>
    <recommendedName>
        <fullName evidence="4">Cytochrome oxidase subunit I profile domain-containing protein</fullName>
    </recommendedName>
</protein>
<keyword evidence="1" id="KW-0812">Transmembrane</keyword>
<proteinExistence type="predicted"/>